<keyword evidence="6" id="KW-0460">Magnesium</keyword>
<dbReference type="Proteomes" id="UP000824128">
    <property type="component" value="Unassembled WGS sequence"/>
</dbReference>
<dbReference type="Gene3D" id="3.40.50.300">
    <property type="entry name" value="P-loop containing nucleotide triphosphate hydrolases"/>
    <property type="match status" value="1"/>
</dbReference>
<evidence type="ECO:0000256" key="5">
    <source>
        <dbReference type="ARBA" id="ARBA00022741"/>
    </source>
</evidence>
<dbReference type="HAMAP" id="MF_00321">
    <property type="entry name" value="GTPase_EngB"/>
    <property type="match status" value="1"/>
</dbReference>
<dbReference type="AlphaFoldDB" id="A0A9D1STS7"/>
<feature type="domain" description="EngB-type G" evidence="11">
    <location>
        <begin position="25"/>
        <end position="195"/>
    </location>
</feature>
<keyword evidence="8 10" id="KW-0717">Septation</keyword>
<evidence type="ECO:0000256" key="6">
    <source>
        <dbReference type="ARBA" id="ARBA00022842"/>
    </source>
</evidence>
<dbReference type="InterPro" id="IPR019987">
    <property type="entry name" value="GTP-bd_ribosome_bio_YsxC"/>
</dbReference>
<dbReference type="GO" id="GO:0000917">
    <property type="term" value="P:division septum assembly"/>
    <property type="evidence" value="ECO:0007669"/>
    <property type="project" value="UniProtKB-KW"/>
</dbReference>
<comment type="function">
    <text evidence="10">Necessary for normal cell division and for the maintenance of normal septation.</text>
</comment>
<dbReference type="EMBL" id="DVNZ01000166">
    <property type="protein sequence ID" value="HIU94557.1"/>
    <property type="molecule type" value="Genomic_DNA"/>
</dbReference>
<evidence type="ECO:0000256" key="3">
    <source>
        <dbReference type="ARBA" id="ARBA00022618"/>
    </source>
</evidence>
<dbReference type="GO" id="GO:0005829">
    <property type="term" value="C:cytosol"/>
    <property type="evidence" value="ECO:0007669"/>
    <property type="project" value="TreeGrafter"/>
</dbReference>
<keyword evidence="3 10" id="KW-0132">Cell division</keyword>
<dbReference type="NCBIfam" id="TIGR00231">
    <property type="entry name" value="small_GTP"/>
    <property type="match status" value="1"/>
</dbReference>
<dbReference type="GO" id="GO:0046872">
    <property type="term" value="F:metal ion binding"/>
    <property type="evidence" value="ECO:0007669"/>
    <property type="project" value="UniProtKB-KW"/>
</dbReference>
<dbReference type="SUPFAM" id="SSF52540">
    <property type="entry name" value="P-loop containing nucleoside triphosphate hydrolases"/>
    <property type="match status" value="1"/>
</dbReference>
<comment type="cofactor">
    <cofactor evidence="1">
        <name>Mg(2+)</name>
        <dbReference type="ChEBI" id="CHEBI:18420"/>
    </cofactor>
</comment>
<proteinExistence type="inferred from homology"/>
<evidence type="ECO:0000256" key="4">
    <source>
        <dbReference type="ARBA" id="ARBA00022723"/>
    </source>
</evidence>
<keyword evidence="5 10" id="KW-0547">Nucleotide-binding</keyword>
<evidence type="ECO:0000313" key="12">
    <source>
        <dbReference type="EMBL" id="HIU94557.1"/>
    </source>
</evidence>
<reference evidence="12" key="1">
    <citation type="submission" date="2020-10" db="EMBL/GenBank/DDBJ databases">
        <authorList>
            <person name="Gilroy R."/>
        </authorList>
    </citation>
    <scope>NUCLEOTIDE SEQUENCE</scope>
    <source>
        <strain evidence="12">ChiGjej2B2-16831</strain>
    </source>
</reference>
<comment type="similarity">
    <text evidence="2 10">Belongs to the TRAFAC class TrmE-Era-EngA-EngB-Septin-like GTPase superfamily. EngB GTPase family.</text>
</comment>
<protein>
    <recommendedName>
        <fullName evidence="10">Probable GTP-binding protein EngB</fullName>
    </recommendedName>
</protein>
<accession>A0A9D1STS7</accession>
<evidence type="ECO:0000313" key="13">
    <source>
        <dbReference type="Proteomes" id="UP000824128"/>
    </source>
</evidence>
<keyword evidence="9 10" id="KW-0131">Cell cycle</keyword>
<evidence type="ECO:0000259" key="11">
    <source>
        <dbReference type="PROSITE" id="PS51706"/>
    </source>
</evidence>
<organism evidence="12 13">
    <name type="scientific">Candidatus Aphodomorpha intestinavium</name>
    <dbReference type="NCBI Taxonomy" id="2840672"/>
    <lineage>
        <taxon>Bacteria</taxon>
        <taxon>Bacillati</taxon>
        <taxon>Bacillota</taxon>
        <taxon>Clostridia</taxon>
        <taxon>Eubacteriales</taxon>
        <taxon>Candidatus Aphodomorpha</taxon>
    </lineage>
</organism>
<dbReference type="PROSITE" id="PS51706">
    <property type="entry name" value="G_ENGB"/>
    <property type="match status" value="1"/>
</dbReference>
<keyword evidence="7 10" id="KW-0342">GTP-binding</keyword>
<dbReference type="GO" id="GO:0005525">
    <property type="term" value="F:GTP binding"/>
    <property type="evidence" value="ECO:0007669"/>
    <property type="project" value="UniProtKB-UniRule"/>
</dbReference>
<dbReference type="InterPro" id="IPR006073">
    <property type="entry name" value="GTP-bd"/>
</dbReference>
<evidence type="ECO:0000256" key="7">
    <source>
        <dbReference type="ARBA" id="ARBA00023134"/>
    </source>
</evidence>
<dbReference type="NCBIfam" id="TIGR03598">
    <property type="entry name" value="GTPase_YsxC"/>
    <property type="match status" value="1"/>
</dbReference>
<dbReference type="InterPro" id="IPR027417">
    <property type="entry name" value="P-loop_NTPase"/>
</dbReference>
<dbReference type="InterPro" id="IPR005225">
    <property type="entry name" value="Small_GTP-bd"/>
</dbReference>
<evidence type="ECO:0000256" key="1">
    <source>
        <dbReference type="ARBA" id="ARBA00001946"/>
    </source>
</evidence>
<dbReference type="CDD" id="cd01876">
    <property type="entry name" value="YihA_EngB"/>
    <property type="match status" value="1"/>
</dbReference>
<sequence length="200" mass="21577">MQPFAIKQAAFLTSVGAGTPYPPAACCEIAVVGKSNVGKSSLINSLCNNHKLARTSQTPGKTRLINFFLLNRAFHLVDLPGYGFARAGKEEQRSWSGLIEAYLGSGRVTHLFLLLDIRHAPTADDRQMYQWLLYYGVPFTLVATKSDKLARSRRQQAANAAAKALGAPPFAIPFSAQTGEGRAALTERIGQILADCAPQG</sequence>
<dbReference type="PANTHER" id="PTHR11649:SF13">
    <property type="entry name" value="ENGB-TYPE G DOMAIN-CONTAINING PROTEIN"/>
    <property type="match status" value="1"/>
</dbReference>
<evidence type="ECO:0000256" key="9">
    <source>
        <dbReference type="ARBA" id="ARBA00023306"/>
    </source>
</evidence>
<keyword evidence="4" id="KW-0479">Metal-binding</keyword>
<evidence type="ECO:0000256" key="10">
    <source>
        <dbReference type="HAMAP-Rule" id="MF_00321"/>
    </source>
</evidence>
<reference evidence="12" key="2">
    <citation type="journal article" date="2021" name="PeerJ">
        <title>Extensive microbial diversity within the chicken gut microbiome revealed by metagenomics and culture.</title>
        <authorList>
            <person name="Gilroy R."/>
            <person name="Ravi A."/>
            <person name="Getino M."/>
            <person name="Pursley I."/>
            <person name="Horton D.L."/>
            <person name="Alikhan N.F."/>
            <person name="Baker D."/>
            <person name="Gharbi K."/>
            <person name="Hall N."/>
            <person name="Watson M."/>
            <person name="Adriaenssens E.M."/>
            <person name="Foster-Nyarko E."/>
            <person name="Jarju S."/>
            <person name="Secka A."/>
            <person name="Antonio M."/>
            <person name="Oren A."/>
            <person name="Chaudhuri R.R."/>
            <person name="La Ragione R."/>
            <person name="Hildebrand F."/>
            <person name="Pallen M.J."/>
        </authorList>
    </citation>
    <scope>NUCLEOTIDE SEQUENCE</scope>
    <source>
        <strain evidence="12">ChiGjej2B2-16831</strain>
    </source>
</reference>
<comment type="caution">
    <text evidence="12">The sequence shown here is derived from an EMBL/GenBank/DDBJ whole genome shotgun (WGS) entry which is preliminary data.</text>
</comment>
<name>A0A9D1STS7_9FIRM</name>
<evidence type="ECO:0000256" key="8">
    <source>
        <dbReference type="ARBA" id="ARBA00023210"/>
    </source>
</evidence>
<dbReference type="InterPro" id="IPR030393">
    <property type="entry name" value="G_ENGB_dom"/>
</dbReference>
<evidence type="ECO:0000256" key="2">
    <source>
        <dbReference type="ARBA" id="ARBA00009638"/>
    </source>
</evidence>
<gene>
    <name evidence="10" type="primary">engB</name>
    <name evidence="12" type="ORF">IAD24_05290</name>
</gene>
<dbReference type="PANTHER" id="PTHR11649">
    <property type="entry name" value="MSS1/TRME-RELATED GTP-BINDING PROTEIN"/>
    <property type="match status" value="1"/>
</dbReference>
<dbReference type="Pfam" id="PF01926">
    <property type="entry name" value="MMR_HSR1"/>
    <property type="match status" value="1"/>
</dbReference>